<evidence type="ECO:0000256" key="3">
    <source>
        <dbReference type="ARBA" id="ARBA00035643"/>
    </source>
</evidence>
<dbReference type="PANTHER" id="PTHR36852:SF1">
    <property type="entry name" value="PROTEIN GVPL 2"/>
    <property type="match status" value="1"/>
</dbReference>
<dbReference type="Pfam" id="PF06386">
    <property type="entry name" value="GvpL_GvpF"/>
    <property type="match status" value="1"/>
</dbReference>
<protein>
    <recommendedName>
        <fullName evidence="7">Gas vesicle synthesis protein GvpL/GvpF</fullName>
    </recommendedName>
</protein>
<comment type="caution">
    <text evidence="5">The sequence shown here is derived from an EMBL/GenBank/DDBJ whole genome shotgun (WGS) entry which is preliminary data.</text>
</comment>
<comment type="subcellular location">
    <subcellularLocation>
        <location evidence="2">Gas vesicle</location>
    </subcellularLocation>
</comment>
<organism evidence="5 6">
    <name type="scientific">Streptomyces netropsis</name>
    <name type="common">Streptoverticillium netropsis</name>
    <dbReference type="NCBI Taxonomy" id="55404"/>
    <lineage>
        <taxon>Bacteria</taxon>
        <taxon>Bacillati</taxon>
        <taxon>Actinomycetota</taxon>
        <taxon>Actinomycetes</taxon>
        <taxon>Kitasatosporales</taxon>
        <taxon>Streptomycetaceae</taxon>
        <taxon>Streptomyces</taxon>
    </lineage>
</organism>
<proteinExistence type="inferred from homology"/>
<keyword evidence="1" id="KW-0304">Gas vesicle</keyword>
<keyword evidence="6" id="KW-1185">Reference proteome</keyword>
<accession>A0A7W7PED3</accession>
<gene>
    <name evidence="5" type="ORF">FHS38_001573</name>
</gene>
<dbReference type="RefSeq" id="WP_184732133.1">
    <property type="nucleotide sequence ID" value="NZ_BMRW01000011.1"/>
</dbReference>
<feature type="region of interest" description="Disordered" evidence="4">
    <location>
        <begin position="133"/>
        <end position="160"/>
    </location>
</feature>
<sequence length="271" mass="29600">MTELRYVYAVTRPFDGTLPEGLAGVAGAPPRLLAHDGLLAVLGDVPADDFSEEPLRARLEDLDWLTSTARAHEAVIGALTAVTSPLPLRLATVCHDDGGVRRLLDSGRERFTRCLERLDGRVEWGVKVYAREAPETPRDDTGSVGSAGSAGPKEAASGRDYLRQRLRQRNARSSILSEADTGSRRLHEELSRCAEDVRVHRLQDARLPGVPRGNVLNAAYLLPREQSEAFVEEVRRIGARSSGIRVELTGPWAPYSFADVSDPAREGSEGR</sequence>
<evidence type="ECO:0000256" key="2">
    <source>
        <dbReference type="ARBA" id="ARBA00035108"/>
    </source>
</evidence>
<dbReference type="EMBL" id="JACHJG010000002">
    <property type="protein sequence ID" value="MBB4885545.1"/>
    <property type="molecule type" value="Genomic_DNA"/>
</dbReference>
<dbReference type="InterPro" id="IPR009430">
    <property type="entry name" value="GvpL/GvpF"/>
</dbReference>
<dbReference type="Proteomes" id="UP000556436">
    <property type="component" value="Unassembled WGS sequence"/>
</dbReference>
<reference evidence="5 6" key="1">
    <citation type="submission" date="2020-08" db="EMBL/GenBank/DDBJ databases">
        <title>Genomic Encyclopedia of Type Strains, Phase III (KMG-III): the genomes of soil and plant-associated and newly described type strains.</title>
        <authorList>
            <person name="Whitman W."/>
        </authorList>
    </citation>
    <scope>NUCLEOTIDE SEQUENCE [LARGE SCALE GENOMIC DNA]</scope>
    <source>
        <strain evidence="5 6">CECT 3265</strain>
    </source>
</reference>
<evidence type="ECO:0000313" key="5">
    <source>
        <dbReference type="EMBL" id="MBB4885545.1"/>
    </source>
</evidence>
<dbReference type="AlphaFoldDB" id="A0A7W7PED3"/>
<dbReference type="PANTHER" id="PTHR36852">
    <property type="entry name" value="PROTEIN GVPL 2"/>
    <property type="match status" value="1"/>
</dbReference>
<dbReference type="GO" id="GO:0031412">
    <property type="term" value="P:gas vesicle organization"/>
    <property type="evidence" value="ECO:0007669"/>
    <property type="project" value="InterPro"/>
</dbReference>
<name>A0A7W7PED3_STRNE</name>
<comment type="similarity">
    <text evidence="3">Belongs to the gas vesicle GvpF/GvpL family.</text>
</comment>
<evidence type="ECO:0000256" key="4">
    <source>
        <dbReference type="SAM" id="MobiDB-lite"/>
    </source>
</evidence>
<evidence type="ECO:0008006" key="7">
    <source>
        <dbReference type="Google" id="ProtNLM"/>
    </source>
</evidence>
<dbReference type="GO" id="GO:0031411">
    <property type="term" value="C:gas vesicle"/>
    <property type="evidence" value="ECO:0007669"/>
    <property type="project" value="UniProtKB-SubCell"/>
</dbReference>
<evidence type="ECO:0000313" key="6">
    <source>
        <dbReference type="Proteomes" id="UP000556436"/>
    </source>
</evidence>
<evidence type="ECO:0000256" key="1">
    <source>
        <dbReference type="ARBA" id="ARBA00022987"/>
    </source>
</evidence>